<evidence type="ECO:0000313" key="3">
    <source>
        <dbReference type="Proteomes" id="UP000822688"/>
    </source>
</evidence>
<comment type="caution">
    <text evidence="2">The sequence shown here is derived from an EMBL/GenBank/DDBJ whole genome shotgun (WGS) entry which is preliminary data.</text>
</comment>
<reference evidence="2" key="1">
    <citation type="submission" date="2020-06" db="EMBL/GenBank/DDBJ databases">
        <title>WGS assembly of Ceratodon purpureus strain R40.</title>
        <authorList>
            <person name="Carey S.B."/>
            <person name="Jenkins J."/>
            <person name="Shu S."/>
            <person name="Lovell J.T."/>
            <person name="Sreedasyam A."/>
            <person name="Maumus F."/>
            <person name="Tiley G.P."/>
            <person name="Fernandez-Pozo N."/>
            <person name="Barry K."/>
            <person name="Chen C."/>
            <person name="Wang M."/>
            <person name="Lipzen A."/>
            <person name="Daum C."/>
            <person name="Saski C.A."/>
            <person name="Payton A.C."/>
            <person name="Mcbreen J.C."/>
            <person name="Conrad R.E."/>
            <person name="Kollar L.M."/>
            <person name="Olsson S."/>
            <person name="Huttunen S."/>
            <person name="Landis J.B."/>
            <person name="Wickett N.J."/>
            <person name="Johnson M.G."/>
            <person name="Rensing S.A."/>
            <person name="Grimwood J."/>
            <person name="Schmutz J."/>
            <person name="Mcdaniel S.F."/>
        </authorList>
    </citation>
    <scope>NUCLEOTIDE SEQUENCE</scope>
    <source>
        <strain evidence="2">R40</strain>
    </source>
</reference>
<keyword evidence="3" id="KW-1185">Reference proteome</keyword>
<name>A0A8T0ITM5_CERPU</name>
<evidence type="ECO:0000313" key="2">
    <source>
        <dbReference type="EMBL" id="KAG0586487.1"/>
    </source>
</evidence>
<feature type="signal peptide" evidence="1">
    <location>
        <begin position="1"/>
        <end position="26"/>
    </location>
</feature>
<accession>A0A8T0ITM5</accession>
<sequence length="70" mass="7784">MHCVTTQLLRTLLVIAIGHVLNFSSSKSFQALRLAASTQKPKVIRGNPLLMLPSEPSVASWRSMRIRVLL</sequence>
<evidence type="ECO:0008006" key="4">
    <source>
        <dbReference type="Google" id="ProtNLM"/>
    </source>
</evidence>
<proteinExistence type="predicted"/>
<feature type="chain" id="PRO_5035808475" description="Secreted protein" evidence="1">
    <location>
        <begin position="27"/>
        <end position="70"/>
    </location>
</feature>
<keyword evidence="1" id="KW-0732">Signal</keyword>
<dbReference type="EMBL" id="CM026422">
    <property type="protein sequence ID" value="KAG0586487.1"/>
    <property type="molecule type" value="Genomic_DNA"/>
</dbReference>
<dbReference type="Proteomes" id="UP000822688">
    <property type="component" value="Chromosome 2"/>
</dbReference>
<organism evidence="2 3">
    <name type="scientific">Ceratodon purpureus</name>
    <name type="common">Fire moss</name>
    <name type="synonym">Dicranum purpureum</name>
    <dbReference type="NCBI Taxonomy" id="3225"/>
    <lineage>
        <taxon>Eukaryota</taxon>
        <taxon>Viridiplantae</taxon>
        <taxon>Streptophyta</taxon>
        <taxon>Embryophyta</taxon>
        <taxon>Bryophyta</taxon>
        <taxon>Bryophytina</taxon>
        <taxon>Bryopsida</taxon>
        <taxon>Dicranidae</taxon>
        <taxon>Pseudoditrichales</taxon>
        <taxon>Ditrichaceae</taxon>
        <taxon>Ceratodon</taxon>
    </lineage>
</organism>
<gene>
    <name evidence="2" type="ORF">KC19_2G094600</name>
</gene>
<protein>
    <recommendedName>
        <fullName evidence="4">Secreted protein</fullName>
    </recommendedName>
</protein>
<dbReference type="AlphaFoldDB" id="A0A8T0ITM5"/>
<evidence type="ECO:0000256" key="1">
    <source>
        <dbReference type="SAM" id="SignalP"/>
    </source>
</evidence>